<feature type="region of interest" description="Disordered" evidence="1">
    <location>
        <begin position="82"/>
        <end position="118"/>
    </location>
</feature>
<evidence type="ECO:0000313" key="2">
    <source>
        <dbReference type="EnsemblMetazoa" id="ACUA000999-PA"/>
    </source>
</evidence>
<name>A0A182LSQ5_9DIPT</name>
<reference evidence="2" key="2">
    <citation type="submission" date="2020-05" db="UniProtKB">
        <authorList>
            <consortium name="EnsemblMetazoa"/>
        </authorList>
    </citation>
    <scope>IDENTIFICATION</scope>
    <source>
        <strain evidence="2">A-37</strain>
    </source>
</reference>
<feature type="compositionally biased region" description="Polar residues" evidence="1">
    <location>
        <begin position="101"/>
        <end position="118"/>
    </location>
</feature>
<sequence length="129" mass="14441">MFPIYFEINFHDPGQPLAARVVRRIPRTKRKDVNNNERNGGLARDASPKGIGKNEDEEDKRQIKNPTQAIIRFNNLLAQRAESAKAGQPVASAYNRPTMVIGQSNRPEQSGTGRTTNGKYHLLSYCASF</sequence>
<organism evidence="2 3">
    <name type="scientific">Anopheles culicifacies</name>
    <dbReference type="NCBI Taxonomy" id="139723"/>
    <lineage>
        <taxon>Eukaryota</taxon>
        <taxon>Metazoa</taxon>
        <taxon>Ecdysozoa</taxon>
        <taxon>Arthropoda</taxon>
        <taxon>Hexapoda</taxon>
        <taxon>Insecta</taxon>
        <taxon>Pterygota</taxon>
        <taxon>Neoptera</taxon>
        <taxon>Endopterygota</taxon>
        <taxon>Diptera</taxon>
        <taxon>Nematocera</taxon>
        <taxon>Culicoidea</taxon>
        <taxon>Culicidae</taxon>
        <taxon>Anophelinae</taxon>
        <taxon>Anopheles</taxon>
        <taxon>culicifacies species complex</taxon>
    </lineage>
</organism>
<proteinExistence type="predicted"/>
<dbReference type="AlphaFoldDB" id="A0A182LSQ5"/>
<dbReference type="VEuPathDB" id="VectorBase:ACUA000999"/>
<reference evidence="3" key="1">
    <citation type="submission" date="2013-09" db="EMBL/GenBank/DDBJ databases">
        <title>The Genome Sequence of Anopheles culicifacies species A.</title>
        <authorList>
            <consortium name="The Broad Institute Genomics Platform"/>
            <person name="Neafsey D.E."/>
            <person name="Besansky N."/>
            <person name="Howell P."/>
            <person name="Walton C."/>
            <person name="Young S.K."/>
            <person name="Zeng Q."/>
            <person name="Gargeya S."/>
            <person name="Fitzgerald M."/>
            <person name="Haas B."/>
            <person name="Abouelleil A."/>
            <person name="Allen A.W."/>
            <person name="Alvarado L."/>
            <person name="Arachchi H.M."/>
            <person name="Berlin A.M."/>
            <person name="Chapman S.B."/>
            <person name="Gainer-Dewar J."/>
            <person name="Goldberg J."/>
            <person name="Griggs A."/>
            <person name="Gujja S."/>
            <person name="Hansen M."/>
            <person name="Howarth C."/>
            <person name="Imamovic A."/>
            <person name="Ireland A."/>
            <person name="Larimer J."/>
            <person name="McCowan C."/>
            <person name="Murphy C."/>
            <person name="Pearson M."/>
            <person name="Poon T.W."/>
            <person name="Priest M."/>
            <person name="Roberts A."/>
            <person name="Saif S."/>
            <person name="Shea T."/>
            <person name="Sisk P."/>
            <person name="Sykes S."/>
            <person name="Wortman J."/>
            <person name="Nusbaum C."/>
            <person name="Birren B."/>
        </authorList>
    </citation>
    <scope>NUCLEOTIDE SEQUENCE [LARGE SCALE GENOMIC DNA]</scope>
    <source>
        <strain evidence="3">A-37</strain>
    </source>
</reference>
<dbReference type="EnsemblMetazoa" id="ACUA000999-RA">
    <property type="protein sequence ID" value="ACUA000999-PA"/>
    <property type="gene ID" value="ACUA000999"/>
</dbReference>
<feature type="region of interest" description="Disordered" evidence="1">
    <location>
        <begin position="25"/>
        <end position="67"/>
    </location>
</feature>
<protein>
    <submittedName>
        <fullName evidence="2">Uncharacterized protein</fullName>
    </submittedName>
</protein>
<dbReference type="Proteomes" id="UP000075883">
    <property type="component" value="Unassembled WGS sequence"/>
</dbReference>
<keyword evidence="3" id="KW-1185">Reference proteome</keyword>
<evidence type="ECO:0000256" key="1">
    <source>
        <dbReference type="SAM" id="MobiDB-lite"/>
    </source>
</evidence>
<dbReference type="EMBL" id="AXCM01000523">
    <property type="status" value="NOT_ANNOTATED_CDS"/>
    <property type="molecule type" value="Genomic_DNA"/>
</dbReference>
<evidence type="ECO:0000313" key="3">
    <source>
        <dbReference type="Proteomes" id="UP000075883"/>
    </source>
</evidence>
<accession>A0A182LSQ5</accession>